<dbReference type="Pfam" id="PF20150">
    <property type="entry name" value="2EXR"/>
    <property type="match status" value="1"/>
</dbReference>
<reference evidence="2" key="1">
    <citation type="submission" date="2022-11" db="EMBL/GenBank/DDBJ databases">
        <title>Genome Resource of Sclerotinia nivalis Strain SnTB1, a Plant Pathogen Isolated from American Ginseng.</title>
        <authorList>
            <person name="Fan S."/>
        </authorList>
    </citation>
    <scope>NUCLEOTIDE SEQUENCE</scope>
    <source>
        <strain evidence="2">SnTB1</strain>
    </source>
</reference>
<dbReference type="PANTHER" id="PTHR35910">
    <property type="entry name" value="2EXR DOMAIN-CONTAINING PROTEIN"/>
    <property type="match status" value="1"/>
</dbReference>
<protein>
    <recommendedName>
        <fullName evidence="1">2EXR domain-containing protein</fullName>
    </recommendedName>
</protein>
<organism evidence="2 3">
    <name type="scientific">Sclerotinia nivalis</name>
    <dbReference type="NCBI Taxonomy" id="352851"/>
    <lineage>
        <taxon>Eukaryota</taxon>
        <taxon>Fungi</taxon>
        <taxon>Dikarya</taxon>
        <taxon>Ascomycota</taxon>
        <taxon>Pezizomycotina</taxon>
        <taxon>Leotiomycetes</taxon>
        <taxon>Helotiales</taxon>
        <taxon>Sclerotiniaceae</taxon>
        <taxon>Sclerotinia</taxon>
    </lineage>
</organism>
<name>A0A9X0ABG9_9HELO</name>
<proteinExistence type="predicted"/>
<feature type="domain" description="2EXR" evidence="1">
    <location>
        <begin position="9"/>
        <end position="118"/>
    </location>
</feature>
<gene>
    <name evidence="2" type="ORF">OCU04_011435</name>
</gene>
<keyword evidence="3" id="KW-1185">Reference proteome</keyword>
<dbReference type="EMBL" id="JAPEIS010000014">
    <property type="protein sequence ID" value="KAJ8059804.1"/>
    <property type="molecule type" value="Genomic_DNA"/>
</dbReference>
<dbReference type="InterPro" id="IPR045518">
    <property type="entry name" value="2EXR"/>
</dbReference>
<dbReference type="OrthoDB" id="4737394at2759"/>
<dbReference type="Proteomes" id="UP001152300">
    <property type="component" value="Unassembled WGS sequence"/>
</dbReference>
<evidence type="ECO:0000259" key="1">
    <source>
        <dbReference type="Pfam" id="PF20150"/>
    </source>
</evidence>
<evidence type="ECO:0000313" key="2">
    <source>
        <dbReference type="EMBL" id="KAJ8059804.1"/>
    </source>
</evidence>
<evidence type="ECO:0000313" key="3">
    <source>
        <dbReference type="Proteomes" id="UP001152300"/>
    </source>
</evidence>
<accession>A0A9X0ABG9</accession>
<dbReference type="PANTHER" id="PTHR35910:SF6">
    <property type="entry name" value="2EXR DOMAIN-CONTAINING PROTEIN"/>
    <property type="match status" value="1"/>
</dbReference>
<comment type="caution">
    <text evidence="2">The sequence shown here is derived from an EMBL/GenBank/DDBJ whole genome shotgun (WGS) entry which is preliminary data.</text>
</comment>
<dbReference type="AlphaFoldDB" id="A0A9X0ABG9"/>
<sequence length="252" mass="28878">MAVVTLDRFTCFPQLPPELQMVIWSFCPLVGKQTIYVAESEETNIRRFRTRDPTVPAPKLLAEAFPSESFISIKYVVPSPLKICRSSRKKALQRYRRVPTTYGDTKGGSAPFYINSEQHSILFNVAGKIYISRPALYFWSLDGITFSTPNGESLCTSLATPSPSIHQWPSVQDALYILSRFPDIEHLYFLYCPSGPFHSESHRNRYVQWMSQEELKTVVKKKAKILLESGIRPNSDWVGGRFDGYEGMQRYM</sequence>